<dbReference type="Pfam" id="PF00294">
    <property type="entry name" value="PfkB"/>
    <property type="match status" value="1"/>
</dbReference>
<protein>
    <submittedName>
        <fullName evidence="5">Fructokinase</fullName>
    </submittedName>
</protein>
<dbReference type="GO" id="GO:0016301">
    <property type="term" value="F:kinase activity"/>
    <property type="evidence" value="ECO:0007669"/>
    <property type="project" value="UniProtKB-KW"/>
</dbReference>
<dbReference type="OrthoDB" id="9813569at2"/>
<proteinExistence type="inferred from homology"/>
<dbReference type="STRING" id="192903.SAMN04488513_10487"/>
<dbReference type="SUPFAM" id="SSF53613">
    <property type="entry name" value="Ribokinase-like"/>
    <property type="match status" value="1"/>
</dbReference>
<dbReference type="CDD" id="cd01167">
    <property type="entry name" value="bac_FRK"/>
    <property type="match status" value="1"/>
</dbReference>
<keyword evidence="6" id="KW-1185">Reference proteome</keyword>
<dbReference type="PANTHER" id="PTHR43085">
    <property type="entry name" value="HEXOKINASE FAMILY MEMBER"/>
    <property type="match status" value="1"/>
</dbReference>
<sequence length="296" mass="32360">MDKKINAVCFGEVLFDHFPTHSKIGGAPLNVSLRLTSYGVETALISSVGQDPEGKKIINYLTKLGVHTKGIHLQEKYPTGAVNVILNDKGAASYDIAYPVAWDKILANEYQKALVKASDFFVFGSLACRDSVSRTTLASLLKMAAYKVFDVNLRPPHYTPTLLVDLMEESDFIKFNDDELFEIAGHIGSKYNSMEQTIAYVAAKTKTGTICVTKGAYGAVLYRNETLYYNSGYRIKVLDTVGSGDSFLASVLYKLFNGESPQAALDYGCAVGAMVAKSEGANPILTKLKIEKFMNP</sequence>
<dbReference type="PANTHER" id="PTHR43085:SF57">
    <property type="entry name" value="CARBOHYDRATE KINASE PFKB DOMAIN-CONTAINING PROTEIN"/>
    <property type="match status" value="1"/>
</dbReference>
<dbReference type="InterPro" id="IPR011611">
    <property type="entry name" value="PfkB_dom"/>
</dbReference>
<dbReference type="EMBL" id="FQYU01000004">
    <property type="protein sequence ID" value="SHJ36878.1"/>
    <property type="molecule type" value="Genomic_DNA"/>
</dbReference>
<dbReference type="Gene3D" id="3.40.1190.20">
    <property type="match status" value="1"/>
</dbReference>
<dbReference type="InterPro" id="IPR002173">
    <property type="entry name" value="Carboh/pur_kinase_PfkB_CS"/>
</dbReference>
<dbReference type="InterPro" id="IPR029056">
    <property type="entry name" value="Ribokinase-like"/>
</dbReference>
<dbReference type="InterPro" id="IPR050306">
    <property type="entry name" value="PfkB_Carbo_kinase"/>
</dbReference>
<evidence type="ECO:0000256" key="3">
    <source>
        <dbReference type="ARBA" id="ARBA00022777"/>
    </source>
</evidence>
<reference evidence="6" key="1">
    <citation type="submission" date="2016-11" db="EMBL/GenBank/DDBJ databases">
        <authorList>
            <person name="Varghese N."/>
            <person name="Submissions S."/>
        </authorList>
    </citation>
    <scope>NUCLEOTIDE SEQUENCE [LARGE SCALE GENOMIC DNA]</scope>
    <source>
        <strain evidence="6">DSM 19858</strain>
    </source>
</reference>
<name>A0A1M6IR92_9FLAO</name>
<keyword evidence="2" id="KW-0808">Transferase</keyword>
<comment type="similarity">
    <text evidence="1">Belongs to the carbohydrate kinase PfkB family.</text>
</comment>
<evidence type="ECO:0000256" key="1">
    <source>
        <dbReference type="ARBA" id="ARBA00010688"/>
    </source>
</evidence>
<keyword evidence="3 5" id="KW-0418">Kinase</keyword>
<feature type="domain" description="Carbohydrate kinase PfkB" evidence="4">
    <location>
        <begin position="21"/>
        <end position="283"/>
    </location>
</feature>
<dbReference type="PROSITE" id="PS00583">
    <property type="entry name" value="PFKB_KINASES_1"/>
    <property type="match status" value="1"/>
</dbReference>
<dbReference type="RefSeq" id="WP_072994126.1">
    <property type="nucleotide sequence ID" value="NZ_FQYU01000004.1"/>
</dbReference>
<evidence type="ECO:0000313" key="5">
    <source>
        <dbReference type="EMBL" id="SHJ36878.1"/>
    </source>
</evidence>
<evidence type="ECO:0000256" key="2">
    <source>
        <dbReference type="ARBA" id="ARBA00022679"/>
    </source>
</evidence>
<evidence type="ECO:0000259" key="4">
    <source>
        <dbReference type="Pfam" id="PF00294"/>
    </source>
</evidence>
<dbReference type="Proteomes" id="UP000184543">
    <property type="component" value="Unassembled WGS sequence"/>
</dbReference>
<organism evidence="5 6">
    <name type="scientific">Pseudozobellia thermophila</name>
    <dbReference type="NCBI Taxonomy" id="192903"/>
    <lineage>
        <taxon>Bacteria</taxon>
        <taxon>Pseudomonadati</taxon>
        <taxon>Bacteroidota</taxon>
        <taxon>Flavobacteriia</taxon>
        <taxon>Flavobacteriales</taxon>
        <taxon>Flavobacteriaceae</taxon>
        <taxon>Pseudozobellia</taxon>
    </lineage>
</organism>
<evidence type="ECO:0000313" key="6">
    <source>
        <dbReference type="Proteomes" id="UP000184543"/>
    </source>
</evidence>
<dbReference type="AlphaFoldDB" id="A0A1M6IR92"/>
<gene>
    <name evidence="5" type="ORF">SAMN04488513_10487</name>
</gene>
<accession>A0A1M6IR92</accession>